<gene>
    <name evidence="1" type="ORF">E7747_15360</name>
</gene>
<dbReference type="KEGG" id="ddb:E7747_15360"/>
<accession>A0A4P7W6F2</accession>
<dbReference type="EMBL" id="CP039396">
    <property type="protein sequence ID" value="QCD43512.1"/>
    <property type="molecule type" value="Genomic_DNA"/>
</dbReference>
<dbReference type="Proteomes" id="UP000297149">
    <property type="component" value="Chromosome"/>
</dbReference>
<name>A0A4P7W6F2_9BACT</name>
<dbReference type="InterPro" id="IPR024072">
    <property type="entry name" value="DHFR-like_dom_sf"/>
</dbReference>
<proteinExistence type="predicted"/>
<dbReference type="AlphaFoldDB" id="A0A4P7W6F2"/>
<dbReference type="RefSeq" id="WP_120466194.1">
    <property type="nucleotide sequence ID" value="NZ_CP039396.1"/>
</dbReference>
<reference evidence="2" key="1">
    <citation type="submission" date="2019-02" db="EMBL/GenBank/DDBJ databases">
        <title>Isolation and identification of novel species under the genus Muribaculum.</title>
        <authorList>
            <person name="Miyake S."/>
            <person name="Ding Y."/>
            <person name="Low A."/>
            <person name="Soh M."/>
            <person name="Seedorf H."/>
        </authorList>
    </citation>
    <scope>NUCLEOTIDE SEQUENCE [LARGE SCALE GENOMIC DNA]</scope>
    <source>
        <strain evidence="2">H5</strain>
    </source>
</reference>
<protein>
    <recommendedName>
        <fullName evidence="3">Deaminase</fullName>
    </recommendedName>
</protein>
<evidence type="ECO:0008006" key="3">
    <source>
        <dbReference type="Google" id="ProtNLM"/>
    </source>
</evidence>
<evidence type="ECO:0000313" key="2">
    <source>
        <dbReference type="Proteomes" id="UP000297149"/>
    </source>
</evidence>
<sequence>MATVRIITAMTIDGFLPDADNPRMRWLMTDAKGVRFWHDIGTYTLEADYPVLDLVCDKGSTDKSCIYTAEVSDLDGMELMTRLFRYNIIDELVIHILPEIAGTGTHIFQNGVPSGWILSKSTRLKNGICRNIYRRKAR</sequence>
<evidence type="ECO:0000313" key="1">
    <source>
        <dbReference type="EMBL" id="QCD43512.1"/>
    </source>
</evidence>
<organism evidence="1 2">
    <name type="scientific">Duncaniella dubosii</name>
    <dbReference type="NCBI Taxonomy" id="2518971"/>
    <lineage>
        <taxon>Bacteria</taxon>
        <taxon>Pseudomonadati</taxon>
        <taxon>Bacteroidota</taxon>
        <taxon>Bacteroidia</taxon>
        <taxon>Bacteroidales</taxon>
        <taxon>Muribaculaceae</taxon>
        <taxon>Duncaniella</taxon>
    </lineage>
</organism>
<dbReference type="SUPFAM" id="SSF53597">
    <property type="entry name" value="Dihydrofolate reductase-like"/>
    <property type="match status" value="1"/>
</dbReference>
<keyword evidence="2" id="KW-1185">Reference proteome</keyword>